<name>A0A561WAW4_ACTTI</name>
<evidence type="ECO:0000313" key="2">
    <source>
        <dbReference type="Proteomes" id="UP000320239"/>
    </source>
</evidence>
<dbReference type="AlphaFoldDB" id="A0A561WAW4"/>
<proteinExistence type="predicted"/>
<keyword evidence="2" id="KW-1185">Reference proteome</keyword>
<reference evidence="1 2" key="1">
    <citation type="submission" date="2019-06" db="EMBL/GenBank/DDBJ databases">
        <title>Sequencing the genomes of 1000 actinobacteria strains.</title>
        <authorList>
            <person name="Klenk H.-P."/>
        </authorList>
    </citation>
    <scope>NUCLEOTIDE SEQUENCE [LARGE SCALE GENOMIC DNA]</scope>
    <source>
        <strain evidence="1 2">DSM 43866</strain>
    </source>
</reference>
<dbReference type="RefSeq" id="WP_122979689.1">
    <property type="nucleotide sequence ID" value="NZ_BOMX01000113.1"/>
</dbReference>
<organism evidence="1 2">
    <name type="scientific">Actinoplanes teichomyceticus</name>
    <dbReference type="NCBI Taxonomy" id="1867"/>
    <lineage>
        <taxon>Bacteria</taxon>
        <taxon>Bacillati</taxon>
        <taxon>Actinomycetota</taxon>
        <taxon>Actinomycetes</taxon>
        <taxon>Micromonosporales</taxon>
        <taxon>Micromonosporaceae</taxon>
        <taxon>Actinoplanes</taxon>
    </lineage>
</organism>
<sequence length="75" mass="8306">MSRRPRIVIDCPPNEDVPVGFDVKVQADDVTSESELVVLLLLVVEKLTGVSTDSYVRLVDECRRVAAREHEGGAR</sequence>
<comment type="caution">
    <text evidence="1">The sequence shown here is derived from an EMBL/GenBank/DDBJ whole genome shotgun (WGS) entry which is preliminary data.</text>
</comment>
<protein>
    <submittedName>
        <fullName evidence="1">Uncharacterized protein</fullName>
    </submittedName>
</protein>
<dbReference type="EMBL" id="VIWY01000003">
    <property type="protein sequence ID" value="TWG21008.1"/>
    <property type="molecule type" value="Genomic_DNA"/>
</dbReference>
<evidence type="ECO:0000313" key="1">
    <source>
        <dbReference type="EMBL" id="TWG21008.1"/>
    </source>
</evidence>
<gene>
    <name evidence="1" type="ORF">FHX34_103537</name>
</gene>
<dbReference type="Proteomes" id="UP000320239">
    <property type="component" value="Unassembled WGS sequence"/>
</dbReference>
<accession>A0A561WAW4</accession>